<feature type="transmembrane region" description="Helical" evidence="1">
    <location>
        <begin position="75"/>
        <end position="96"/>
    </location>
</feature>
<keyword evidence="3" id="KW-1185">Reference proteome</keyword>
<dbReference type="Pfam" id="PF02325">
    <property type="entry name" value="CCB3_YggT"/>
    <property type="match status" value="1"/>
</dbReference>
<dbReference type="AlphaFoldDB" id="A0A542ZW87"/>
<protein>
    <submittedName>
        <fullName evidence="2">YggT family protein</fullName>
    </submittedName>
</protein>
<dbReference type="GO" id="GO:0016020">
    <property type="term" value="C:membrane"/>
    <property type="evidence" value="ECO:0007669"/>
    <property type="project" value="InterPro"/>
</dbReference>
<gene>
    <name evidence="2" type="ORF">FB461_1120</name>
</gene>
<dbReference type="RefSeq" id="WP_142119666.1">
    <property type="nucleotide sequence ID" value="NZ_BAAASV010000001.1"/>
</dbReference>
<keyword evidence="1" id="KW-1133">Transmembrane helix</keyword>
<dbReference type="InterPro" id="IPR003425">
    <property type="entry name" value="CCB3/YggT"/>
</dbReference>
<sequence length="97" mass="10971">MHVVWWLLSWLLMVFLLLLLVRAGLSWVQVLARDFRPRGVALFVAEITYTVTDPPLKVARKVIPSIALGRIQFDLSFIVVFFLCSILVQVCSVLAAT</sequence>
<accession>A0A542ZW87</accession>
<organism evidence="2 3">
    <name type="scientific">Rarobacter faecitabidus</name>
    <dbReference type="NCBI Taxonomy" id="13243"/>
    <lineage>
        <taxon>Bacteria</taxon>
        <taxon>Bacillati</taxon>
        <taxon>Actinomycetota</taxon>
        <taxon>Actinomycetes</taxon>
        <taxon>Micrococcales</taxon>
        <taxon>Rarobacteraceae</taxon>
        <taxon>Rarobacter</taxon>
    </lineage>
</organism>
<keyword evidence="1" id="KW-0812">Transmembrane</keyword>
<name>A0A542ZW87_RARFA</name>
<evidence type="ECO:0000256" key="1">
    <source>
        <dbReference type="SAM" id="Phobius"/>
    </source>
</evidence>
<reference evidence="2 3" key="1">
    <citation type="submission" date="2019-06" db="EMBL/GenBank/DDBJ databases">
        <title>Sequencing the genomes of 1000 actinobacteria strains.</title>
        <authorList>
            <person name="Klenk H.-P."/>
        </authorList>
    </citation>
    <scope>NUCLEOTIDE SEQUENCE [LARGE SCALE GENOMIC DNA]</scope>
    <source>
        <strain evidence="2 3">DSM 4813</strain>
    </source>
</reference>
<proteinExistence type="predicted"/>
<comment type="caution">
    <text evidence="2">The sequence shown here is derived from an EMBL/GenBank/DDBJ whole genome shotgun (WGS) entry which is preliminary data.</text>
</comment>
<keyword evidence="1" id="KW-0472">Membrane</keyword>
<dbReference type="Proteomes" id="UP000315389">
    <property type="component" value="Unassembled WGS sequence"/>
</dbReference>
<dbReference type="EMBL" id="VFOS01000001">
    <property type="protein sequence ID" value="TQL64611.1"/>
    <property type="molecule type" value="Genomic_DNA"/>
</dbReference>
<evidence type="ECO:0000313" key="3">
    <source>
        <dbReference type="Proteomes" id="UP000315389"/>
    </source>
</evidence>
<dbReference type="OrthoDB" id="3216131at2"/>
<evidence type="ECO:0000313" key="2">
    <source>
        <dbReference type="EMBL" id="TQL64611.1"/>
    </source>
</evidence>